<evidence type="ECO:0000313" key="2">
    <source>
        <dbReference type="Proteomes" id="UP000190890"/>
    </source>
</evidence>
<gene>
    <name evidence="1" type="ORF">CLPUN_31950</name>
</gene>
<protein>
    <recommendedName>
        <fullName evidence="3">Alpha/beta hydrolase</fullName>
    </recommendedName>
</protein>
<sequence length="51" mass="5803">MVLIAIKKAGGNSVKYTEYEAGTIKPIGHFAWVNTYENTKVIDWLFKQSIK</sequence>
<dbReference type="Gene3D" id="3.40.50.1820">
    <property type="entry name" value="alpha/beta hydrolase"/>
    <property type="match status" value="1"/>
</dbReference>
<dbReference type="OrthoDB" id="9795555at2"/>
<accession>A0A1S8TD40</accession>
<dbReference type="InterPro" id="IPR029058">
    <property type="entry name" value="AB_hydrolase_fold"/>
</dbReference>
<reference evidence="1 2" key="1">
    <citation type="submission" date="2016-05" db="EMBL/GenBank/DDBJ databases">
        <title>Microbial solvent formation.</title>
        <authorList>
            <person name="Poehlein A."/>
            <person name="Montoya Solano J.D."/>
            <person name="Flitsch S."/>
            <person name="Krabben P."/>
            <person name="Duerre P."/>
            <person name="Daniel R."/>
        </authorList>
    </citation>
    <scope>NUCLEOTIDE SEQUENCE [LARGE SCALE GENOMIC DNA]</scope>
    <source>
        <strain evidence="1 2">DSM 2619</strain>
    </source>
</reference>
<organism evidence="1 2">
    <name type="scientific">Clostridium puniceum</name>
    <dbReference type="NCBI Taxonomy" id="29367"/>
    <lineage>
        <taxon>Bacteria</taxon>
        <taxon>Bacillati</taxon>
        <taxon>Bacillota</taxon>
        <taxon>Clostridia</taxon>
        <taxon>Eubacteriales</taxon>
        <taxon>Clostridiaceae</taxon>
        <taxon>Clostridium</taxon>
    </lineage>
</organism>
<dbReference type="EMBL" id="LZZM01000184">
    <property type="protein sequence ID" value="OOM75524.1"/>
    <property type="molecule type" value="Genomic_DNA"/>
</dbReference>
<dbReference type="RefSeq" id="WP_158078785.1">
    <property type="nucleotide sequence ID" value="NZ_LZZM01000184.1"/>
</dbReference>
<keyword evidence="2" id="KW-1185">Reference proteome</keyword>
<proteinExistence type="predicted"/>
<dbReference type="AlphaFoldDB" id="A0A1S8TD40"/>
<dbReference type="STRING" id="29367.CLPUN_31950"/>
<comment type="caution">
    <text evidence="1">The sequence shown here is derived from an EMBL/GenBank/DDBJ whole genome shotgun (WGS) entry which is preliminary data.</text>
</comment>
<evidence type="ECO:0000313" key="1">
    <source>
        <dbReference type="EMBL" id="OOM75524.1"/>
    </source>
</evidence>
<name>A0A1S8TD40_9CLOT</name>
<dbReference type="Proteomes" id="UP000190890">
    <property type="component" value="Unassembled WGS sequence"/>
</dbReference>
<evidence type="ECO:0008006" key="3">
    <source>
        <dbReference type="Google" id="ProtNLM"/>
    </source>
</evidence>